<organism evidence="3 4">
    <name type="scientific">Forsythia ovata</name>
    <dbReference type="NCBI Taxonomy" id="205694"/>
    <lineage>
        <taxon>Eukaryota</taxon>
        <taxon>Viridiplantae</taxon>
        <taxon>Streptophyta</taxon>
        <taxon>Embryophyta</taxon>
        <taxon>Tracheophyta</taxon>
        <taxon>Spermatophyta</taxon>
        <taxon>Magnoliopsida</taxon>
        <taxon>eudicotyledons</taxon>
        <taxon>Gunneridae</taxon>
        <taxon>Pentapetalae</taxon>
        <taxon>asterids</taxon>
        <taxon>lamiids</taxon>
        <taxon>Lamiales</taxon>
        <taxon>Oleaceae</taxon>
        <taxon>Forsythieae</taxon>
        <taxon>Forsythia</taxon>
    </lineage>
</organism>
<reference evidence="4" key="1">
    <citation type="submission" date="2024-07" db="EMBL/GenBank/DDBJ databases">
        <title>Two chromosome-level genome assemblies of Korean endemic species Abeliophyllum distichum and Forsythia ovata (Oleaceae).</title>
        <authorList>
            <person name="Jang H."/>
        </authorList>
    </citation>
    <scope>NUCLEOTIDE SEQUENCE [LARGE SCALE GENOMIC DNA]</scope>
</reference>
<feature type="domain" description="SPARK" evidence="2">
    <location>
        <begin position="29"/>
        <end position="179"/>
    </location>
</feature>
<sequence>MNNWKLSDFVKQILALYMIIIPLAIASQTSANECVLDFNVPSVWNDSNLNAGNWDEFLNDSLCATPFVRYMYSLGRRANQTRLIFLNKTEQKDCMDTLKSEEKNVFSCGIEKLTRGSPGGCSDYSVTDVVNKLGSTLKSLGENCKLLGSDGESSEACGYCLRRWEEMGALSSNNSSNDTMKIEANICRFAVLISLTSQRMYDVEWLQSIYNCLGNKNLPLADQAKDEEDYTSHKGREVLIGGAGGDYNSSSYYIDDPL</sequence>
<dbReference type="InterPro" id="IPR043891">
    <property type="entry name" value="SPARK"/>
</dbReference>
<evidence type="ECO:0000259" key="2">
    <source>
        <dbReference type="Pfam" id="PF19160"/>
    </source>
</evidence>
<dbReference type="AlphaFoldDB" id="A0ABD1XGR6"/>
<proteinExistence type="predicted"/>
<feature type="signal peptide" evidence="1">
    <location>
        <begin position="1"/>
        <end position="31"/>
    </location>
</feature>
<evidence type="ECO:0000256" key="1">
    <source>
        <dbReference type="SAM" id="SignalP"/>
    </source>
</evidence>
<evidence type="ECO:0000313" key="3">
    <source>
        <dbReference type="EMBL" id="KAL2559745.1"/>
    </source>
</evidence>
<dbReference type="Pfam" id="PF19160">
    <property type="entry name" value="SPARK"/>
    <property type="match status" value="1"/>
</dbReference>
<gene>
    <name evidence="3" type="ORF">Fot_04484</name>
</gene>
<comment type="caution">
    <text evidence="3">The sequence shown here is derived from an EMBL/GenBank/DDBJ whole genome shotgun (WGS) entry which is preliminary data.</text>
</comment>
<protein>
    <submittedName>
        <fullName evidence="3">Nodulation receptor kinase-like</fullName>
    </submittedName>
</protein>
<keyword evidence="1" id="KW-0732">Signal</keyword>
<dbReference type="Proteomes" id="UP001604277">
    <property type="component" value="Unassembled WGS sequence"/>
</dbReference>
<feature type="chain" id="PRO_5044827418" evidence="1">
    <location>
        <begin position="32"/>
        <end position="258"/>
    </location>
</feature>
<keyword evidence="4" id="KW-1185">Reference proteome</keyword>
<name>A0ABD1XGR6_9LAMI</name>
<evidence type="ECO:0000313" key="4">
    <source>
        <dbReference type="Proteomes" id="UP001604277"/>
    </source>
</evidence>
<dbReference type="EMBL" id="JBFOLJ010000001">
    <property type="protein sequence ID" value="KAL2559745.1"/>
    <property type="molecule type" value="Genomic_DNA"/>
</dbReference>
<accession>A0ABD1XGR6</accession>